<keyword evidence="7" id="KW-1185">Reference proteome</keyword>
<evidence type="ECO:0000313" key="6">
    <source>
        <dbReference type="EMBL" id="OCL31448.1"/>
    </source>
</evidence>
<accession>A0A1C0AHG3</accession>
<evidence type="ECO:0000256" key="4">
    <source>
        <dbReference type="RuleBase" id="RU003476"/>
    </source>
</evidence>
<evidence type="ECO:0000259" key="5">
    <source>
        <dbReference type="PROSITE" id="PS51462"/>
    </source>
</evidence>
<protein>
    <submittedName>
        <fullName evidence="6">NUDIX hydrolase</fullName>
    </submittedName>
</protein>
<comment type="caution">
    <text evidence="6">The sequence shown here is derived from an EMBL/GenBank/DDBJ whole genome shotgun (WGS) entry which is preliminary data.</text>
</comment>
<evidence type="ECO:0000256" key="1">
    <source>
        <dbReference type="ARBA" id="ARBA00001946"/>
    </source>
</evidence>
<dbReference type="InterPro" id="IPR020084">
    <property type="entry name" value="NUDIX_hydrolase_CS"/>
</dbReference>
<dbReference type="PROSITE" id="PS00893">
    <property type="entry name" value="NUDIX_BOX"/>
    <property type="match status" value="1"/>
</dbReference>
<comment type="similarity">
    <text evidence="2 4">Belongs to the Nudix hydrolase family.</text>
</comment>
<dbReference type="PANTHER" id="PTHR43046">
    <property type="entry name" value="GDP-MANNOSE MANNOSYL HYDROLASE"/>
    <property type="match status" value="1"/>
</dbReference>
<dbReference type="EMBL" id="MBQD01000026">
    <property type="protein sequence ID" value="OCL31448.1"/>
    <property type="molecule type" value="Genomic_DNA"/>
</dbReference>
<reference evidence="7" key="1">
    <citation type="submission" date="2016-07" db="EMBL/GenBank/DDBJ databases">
        <authorList>
            <person name="Florea S."/>
            <person name="Webb J.S."/>
            <person name="Jaromczyk J."/>
            <person name="Schardl C.L."/>
        </authorList>
    </citation>
    <scope>NUCLEOTIDE SEQUENCE [LARGE SCALE GENOMIC DNA]</scope>
    <source>
        <strain evidence="7">IPBSL-7</strain>
    </source>
</reference>
<dbReference type="InterPro" id="IPR015797">
    <property type="entry name" value="NUDIX_hydrolase-like_dom_sf"/>
</dbReference>
<feature type="domain" description="Nudix hydrolase" evidence="5">
    <location>
        <begin position="1"/>
        <end position="142"/>
    </location>
</feature>
<dbReference type="PROSITE" id="PS51462">
    <property type="entry name" value="NUDIX"/>
    <property type="match status" value="1"/>
</dbReference>
<organism evidence="6 7">
    <name type="scientific">Tessaracoccus lapidicaptus</name>
    <dbReference type="NCBI Taxonomy" id="1427523"/>
    <lineage>
        <taxon>Bacteria</taxon>
        <taxon>Bacillati</taxon>
        <taxon>Actinomycetota</taxon>
        <taxon>Actinomycetes</taxon>
        <taxon>Propionibacteriales</taxon>
        <taxon>Propionibacteriaceae</taxon>
        <taxon>Tessaracoccus</taxon>
    </lineage>
</organism>
<dbReference type="InterPro" id="IPR000086">
    <property type="entry name" value="NUDIX_hydrolase_dom"/>
</dbReference>
<gene>
    <name evidence="6" type="ORF">BCR15_09835</name>
</gene>
<dbReference type="PANTHER" id="PTHR43046:SF16">
    <property type="entry name" value="ADP-RIBOSE PYROPHOSPHATASE YJHB-RELATED"/>
    <property type="match status" value="1"/>
</dbReference>
<dbReference type="InterPro" id="IPR020476">
    <property type="entry name" value="Nudix_hydrolase"/>
</dbReference>
<comment type="cofactor">
    <cofactor evidence="1">
        <name>Mg(2+)</name>
        <dbReference type="ChEBI" id="CHEBI:18420"/>
    </cofactor>
</comment>
<dbReference type="SUPFAM" id="SSF55811">
    <property type="entry name" value="Nudix"/>
    <property type="match status" value="1"/>
</dbReference>
<sequence length="144" mass="15873">MEFELIAWVALRDQAGRVLLARRDGTGRGDGLWNLPGGHVEPGETIAVAAAREASEEVGARLDPTALRHVGVQRFDVPYADGRVQGFNFFFDTDVWHGRLAPGEATSELGWFEPRDLPADVLPWLPAAIAAHWLEGRFWVETVG</sequence>
<keyword evidence="3 4" id="KW-0378">Hydrolase</keyword>
<evidence type="ECO:0000313" key="7">
    <source>
        <dbReference type="Proteomes" id="UP000093501"/>
    </source>
</evidence>
<dbReference type="Proteomes" id="UP000093501">
    <property type="component" value="Unassembled WGS sequence"/>
</dbReference>
<dbReference type="Pfam" id="PF00293">
    <property type="entry name" value="NUDIX"/>
    <property type="match status" value="1"/>
</dbReference>
<dbReference type="RefSeq" id="WP_068752684.1">
    <property type="nucleotide sequence ID" value="NZ_JBDXXE010000059.1"/>
</dbReference>
<name>A0A1C0AHG3_9ACTN</name>
<dbReference type="GO" id="GO:0016787">
    <property type="term" value="F:hydrolase activity"/>
    <property type="evidence" value="ECO:0007669"/>
    <property type="project" value="UniProtKB-KW"/>
</dbReference>
<dbReference type="Gene3D" id="3.90.79.10">
    <property type="entry name" value="Nucleoside Triphosphate Pyrophosphohydrolase"/>
    <property type="match status" value="1"/>
</dbReference>
<evidence type="ECO:0000256" key="3">
    <source>
        <dbReference type="ARBA" id="ARBA00022801"/>
    </source>
</evidence>
<proteinExistence type="inferred from homology"/>
<dbReference type="AlphaFoldDB" id="A0A1C0AHG3"/>
<dbReference type="PRINTS" id="PR00502">
    <property type="entry name" value="NUDIXFAMILY"/>
</dbReference>
<evidence type="ECO:0000256" key="2">
    <source>
        <dbReference type="ARBA" id="ARBA00005582"/>
    </source>
</evidence>